<organism evidence="2 3">
    <name type="scientific">Methanothrix soehngenii</name>
    <name type="common">Methanosaeta concilii</name>
    <dbReference type="NCBI Taxonomy" id="2223"/>
    <lineage>
        <taxon>Archaea</taxon>
        <taxon>Methanobacteriati</taxon>
        <taxon>Methanobacteriota</taxon>
        <taxon>Stenosarchaea group</taxon>
        <taxon>Methanomicrobia</taxon>
        <taxon>Methanotrichales</taxon>
        <taxon>Methanotrichaceae</taxon>
        <taxon>Methanothrix</taxon>
    </lineage>
</organism>
<accession>A0A7K4AK84</accession>
<evidence type="ECO:0000256" key="1">
    <source>
        <dbReference type="SAM" id="MobiDB-lite"/>
    </source>
</evidence>
<comment type="caution">
    <text evidence="2">The sequence shown here is derived from an EMBL/GenBank/DDBJ whole genome shotgun (WGS) entry which is preliminary data.</text>
</comment>
<evidence type="ECO:0000313" key="2">
    <source>
        <dbReference type="EMBL" id="NLJ23401.1"/>
    </source>
</evidence>
<reference evidence="2 3" key="1">
    <citation type="journal article" date="2020" name="Biotechnol. Biofuels">
        <title>New insights from the biogas microbiome by comprehensive genome-resolved metagenomics of nearly 1600 species originating from multiple anaerobic digesters.</title>
        <authorList>
            <person name="Campanaro S."/>
            <person name="Treu L."/>
            <person name="Rodriguez-R L.M."/>
            <person name="Kovalovszki A."/>
            <person name="Ziels R.M."/>
            <person name="Maus I."/>
            <person name="Zhu X."/>
            <person name="Kougias P.G."/>
            <person name="Basile A."/>
            <person name="Luo G."/>
            <person name="Schluter A."/>
            <person name="Konstantinidis K.T."/>
            <person name="Angelidaki I."/>
        </authorList>
    </citation>
    <scope>NUCLEOTIDE SEQUENCE [LARGE SCALE GENOMIC DNA]</scope>
    <source>
        <strain evidence="2">AS27yjCOA_157</strain>
    </source>
</reference>
<evidence type="ECO:0000313" key="3">
    <source>
        <dbReference type="Proteomes" id="UP000544742"/>
    </source>
</evidence>
<dbReference type="AlphaFoldDB" id="A0A7K4AK84"/>
<gene>
    <name evidence="2" type="ORF">GX426_09895</name>
</gene>
<feature type="region of interest" description="Disordered" evidence="1">
    <location>
        <begin position="47"/>
        <end position="80"/>
    </location>
</feature>
<proteinExistence type="predicted"/>
<dbReference type="Proteomes" id="UP000544742">
    <property type="component" value="Unassembled WGS sequence"/>
</dbReference>
<protein>
    <submittedName>
        <fullName evidence="2">Uncharacterized protein</fullName>
    </submittedName>
</protein>
<name>A0A7K4AK84_METSH</name>
<dbReference type="EMBL" id="JAAYUN010000173">
    <property type="protein sequence ID" value="NLJ23401.1"/>
    <property type="molecule type" value="Genomic_DNA"/>
</dbReference>
<sequence length="80" mass="9252">MVIVSVPLLLCDWVRELRFTTEAKIYREFPIQVHPYKIARSRKNFCNGKPETARNSNRFRELDPGNIGGGFLQQDSSPEI</sequence>